<feature type="signal peptide" evidence="6">
    <location>
        <begin position="1"/>
        <end position="23"/>
    </location>
</feature>
<reference evidence="8 9" key="1">
    <citation type="submission" date="2019-04" db="EMBL/GenBank/DDBJ databases">
        <title>Microbes associate with the intestines of laboratory mice.</title>
        <authorList>
            <person name="Navarre W."/>
            <person name="Wong E."/>
            <person name="Huang K."/>
            <person name="Tropini C."/>
            <person name="Ng K."/>
            <person name="Yu B."/>
        </authorList>
    </citation>
    <scope>NUCLEOTIDE SEQUENCE [LARGE SCALE GENOMIC DNA]</scope>
    <source>
        <strain evidence="8 9">NM70_E10</strain>
    </source>
</reference>
<dbReference type="InterPro" id="IPR012944">
    <property type="entry name" value="SusD_RagB_dom"/>
</dbReference>
<dbReference type="PROSITE" id="PS51257">
    <property type="entry name" value="PROKAR_LIPOPROTEIN"/>
    <property type="match status" value="1"/>
</dbReference>
<evidence type="ECO:0000259" key="7">
    <source>
        <dbReference type="Pfam" id="PF07980"/>
    </source>
</evidence>
<evidence type="ECO:0000313" key="9">
    <source>
        <dbReference type="Proteomes" id="UP000305751"/>
    </source>
</evidence>
<dbReference type="Proteomes" id="UP000305751">
    <property type="component" value="Unassembled WGS sequence"/>
</dbReference>
<dbReference type="AlphaFoldDB" id="A0A4S2B3L9"/>
<evidence type="ECO:0000256" key="2">
    <source>
        <dbReference type="ARBA" id="ARBA00006275"/>
    </source>
</evidence>
<dbReference type="Pfam" id="PF07980">
    <property type="entry name" value="SusD_RagB"/>
    <property type="match status" value="1"/>
</dbReference>
<keyword evidence="9" id="KW-1185">Reference proteome</keyword>
<dbReference type="RefSeq" id="WP_136013409.1">
    <property type="nucleotide sequence ID" value="NZ_CAJTBC010000001.1"/>
</dbReference>
<feature type="chain" id="PRO_5020922076" evidence="6">
    <location>
        <begin position="24"/>
        <end position="530"/>
    </location>
</feature>
<keyword evidence="8" id="KW-0449">Lipoprotein</keyword>
<evidence type="ECO:0000256" key="5">
    <source>
        <dbReference type="ARBA" id="ARBA00023237"/>
    </source>
</evidence>
<dbReference type="NCBIfam" id="NF033072">
    <property type="entry name" value="NanU"/>
    <property type="match status" value="1"/>
</dbReference>
<keyword evidence="4" id="KW-0472">Membrane</keyword>
<dbReference type="Gene3D" id="1.25.40.390">
    <property type="match status" value="1"/>
</dbReference>
<evidence type="ECO:0000256" key="1">
    <source>
        <dbReference type="ARBA" id="ARBA00004442"/>
    </source>
</evidence>
<dbReference type="SUPFAM" id="SSF48452">
    <property type="entry name" value="TPR-like"/>
    <property type="match status" value="1"/>
</dbReference>
<sequence>MKSIFKYLLASAALLPFLTGCNSLDLESESTITDANYWKSDTHFSAFNVGLHAQLRERSYNLFILGEPRADIYGDAPFGGEATQGMEIFPANSLNRENVGLSNFANLYGVINQINLMIAKTEETGLLPEATKKYYLGEAYGMRAFLYFHLLRSWGNVILHLTYTSGSTIDLANIQKAASPATEVMARIKEDIAASETAFNGDYSYKYGKHYWSLGATKMLKGEVYLWSGKQMGGGDADYRTAKGALQEVNNCPGIGLEDNFTNVFAYANKKNKEIIFTIHNGRDEYNMWGGTSFRNNLVPQQAYMTSGNYFDENGVSFAETKDAELNGLIRLQIKKDFYDKVFRKGDTRKAGSVKAVYVKEGEDLVYKACFPYKFQGTMLPGGSERAWLDDYPIYRYADCLLLLAEAKALLGEDITTEINTVRKRAYGEAYFEANKATLAYPNEKGGDFYSGNPFVAGDDDPIETVLKERLRELMYEGKRWYDIRTLGYTAKYSTANEKRLLWPIDANTLTNNRELVQTEGYLTSGEGEE</sequence>
<feature type="domain" description="RagB/SusD" evidence="7">
    <location>
        <begin position="389"/>
        <end position="485"/>
    </location>
</feature>
<dbReference type="InterPro" id="IPR011990">
    <property type="entry name" value="TPR-like_helical_dom_sf"/>
</dbReference>
<evidence type="ECO:0000256" key="6">
    <source>
        <dbReference type="SAM" id="SignalP"/>
    </source>
</evidence>
<comment type="subcellular location">
    <subcellularLocation>
        <location evidence="1">Cell outer membrane</location>
    </subcellularLocation>
</comment>
<evidence type="ECO:0000256" key="3">
    <source>
        <dbReference type="ARBA" id="ARBA00022729"/>
    </source>
</evidence>
<evidence type="ECO:0000256" key="4">
    <source>
        <dbReference type="ARBA" id="ARBA00023136"/>
    </source>
</evidence>
<dbReference type="GO" id="GO:0009279">
    <property type="term" value="C:cell outer membrane"/>
    <property type="evidence" value="ECO:0007669"/>
    <property type="project" value="UniProtKB-SubCell"/>
</dbReference>
<gene>
    <name evidence="8" type="primary">nanU</name>
    <name evidence="8" type="ORF">E5356_01545</name>
</gene>
<accession>A0A4S2B3L9</accession>
<keyword evidence="5" id="KW-0998">Cell outer membrane</keyword>
<keyword evidence="3 6" id="KW-0732">Signal</keyword>
<comment type="similarity">
    <text evidence="2">Belongs to the SusD family.</text>
</comment>
<comment type="caution">
    <text evidence="8">The sequence shown here is derived from an EMBL/GenBank/DDBJ whole genome shotgun (WGS) entry which is preliminary data.</text>
</comment>
<organism evidence="8 9">
    <name type="scientific">Bacteroides acidifaciens</name>
    <dbReference type="NCBI Taxonomy" id="85831"/>
    <lineage>
        <taxon>Bacteria</taxon>
        <taxon>Pseudomonadati</taxon>
        <taxon>Bacteroidota</taxon>
        <taxon>Bacteroidia</taxon>
        <taxon>Bacteroidales</taxon>
        <taxon>Bacteroidaceae</taxon>
        <taxon>Bacteroides</taxon>
    </lineage>
</organism>
<protein>
    <submittedName>
        <fullName evidence="8">SusD family outer membrane lipoprotein NanU</fullName>
    </submittedName>
</protein>
<name>A0A4S2B3L9_9BACE</name>
<evidence type="ECO:0000313" key="8">
    <source>
        <dbReference type="EMBL" id="TGY08471.1"/>
    </source>
</evidence>
<dbReference type="EMBL" id="SRZA01000002">
    <property type="protein sequence ID" value="TGY08471.1"/>
    <property type="molecule type" value="Genomic_DNA"/>
</dbReference>
<proteinExistence type="inferred from homology"/>
<dbReference type="CDD" id="cd08977">
    <property type="entry name" value="SusD"/>
    <property type="match status" value="1"/>
</dbReference>